<protein>
    <submittedName>
        <fullName evidence="1">Uncharacterized protein</fullName>
    </submittedName>
</protein>
<dbReference type="RefSeq" id="WP_090168939.1">
    <property type="nucleotide sequence ID" value="NZ_FOFB01000012.1"/>
</dbReference>
<name>A0A1H9HGC7_9BACT</name>
<proteinExistence type="predicted"/>
<dbReference type="InParanoid" id="A0A1H9HGC7"/>
<sequence>MPTIRDRFDTLRKAMNWAWSDIDRITGRKNAATNITKRVPAWAHLAIEAHETYEPRLQLHVIDAINQRLGDEWLLKQEPSGAIAYQSNGDFNDEINLTFAPGAFILSGKGPRLEGLMEQLESLYPYSVPETSGRFRFSLIEQQDRKVSVLKMAEESKVIF</sequence>
<dbReference type="OrthoDB" id="9828006at2"/>
<dbReference type="EMBL" id="FOFB01000012">
    <property type="protein sequence ID" value="SEQ61423.1"/>
    <property type="molecule type" value="Genomic_DNA"/>
</dbReference>
<gene>
    <name evidence="1" type="ORF">SAMN05444359_112152</name>
</gene>
<accession>A0A1H9HGC7</accession>
<dbReference type="AlphaFoldDB" id="A0A1H9HGC7"/>
<keyword evidence="2" id="KW-1185">Reference proteome</keyword>
<dbReference type="Proteomes" id="UP000199021">
    <property type="component" value="Unassembled WGS sequence"/>
</dbReference>
<organism evidence="1 2">
    <name type="scientific">Neolewinella agarilytica</name>
    <dbReference type="NCBI Taxonomy" id="478744"/>
    <lineage>
        <taxon>Bacteria</taxon>
        <taxon>Pseudomonadati</taxon>
        <taxon>Bacteroidota</taxon>
        <taxon>Saprospiria</taxon>
        <taxon>Saprospirales</taxon>
        <taxon>Lewinellaceae</taxon>
        <taxon>Neolewinella</taxon>
    </lineage>
</organism>
<evidence type="ECO:0000313" key="1">
    <source>
        <dbReference type="EMBL" id="SEQ61423.1"/>
    </source>
</evidence>
<evidence type="ECO:0000313" key="2">
    <source>
        <dbReference type="Proteomes" id="UP000199021"/>
    </source>
</evidence>
<reference evidence="2" key="1">
    <citation type="submission" date="2016-10" db="EMBL/GenBank/DDBJ databases">
        <authorList>
            <person name="Varghese N."/>
            <person name="Submissions S."/>
        </authorList>
    </citation>
    <scope>NUCLEOTIDE SEQUENCE [LARGE SCALE GENOMIC DNA]</scope>
    <source>
        <strain evidence="2">DSM 24740</strain>
    </source>
</reference>